<keyword evidence="4" id="KW-0378">Hydrolase</keyword>
<dbReference type="SUPFAM" id="SSF51445">
    <property type="entry name" value="(Trans)glycosidases"/>
    <property type="match status" value="1"/>
</dbReference>
<dbReference type="InterPro" id="IPR011583">
    <property type="entry name" value="Chitinase_II/V-like_cat"/>
</dbReference>
<evidence type="ECO:0000313" key="4">
    <source>
        <dbReference type="EMBL" id="KAG9245243.1"/>
    </source>
</evidence>
<dbReference type="Pfam" id="PF00704">
    <property type="entry name" value="Glyco_hydro_18"/>
    <property type="match status" value="1"/>
</dbReference>
<feature type="signal peptide" evidence="2">
    <location>
        <begin position="1"/>
        <end position="30"/>
    </location>
</feature>
<evidence type="ECO:0000256" key="1">
    <source>
        <dbReference type="ARBA" id="ARBA00012729"/>
    </source>
</evidence>
<proteinExistence type="predicted"/>
<dbReference type="PANTHER" id="PTHR11177">
    <property type="entry name" value="CHITINASE"/>
    <property type="match status" value="1"/>
</dbReference>
<dbReference type="InterPro" id="IPR001223">
    <property type="entry name" value="Glyco_hydro18_cat"/>
</dbReference>
<feature type="domain" description="GH18" evidence="3">
    <location>
        <begin position="30"/>
        <end position="387"/>
    </location>
</feature>
<comment type="caution">
    <text evidence="4">The sequence shown here is derived from an EMBL/GenBank/DDBJ whole genome shotgun (WGS) entry which is preliminary data.</text>
</comment>
<dbReference type="GO" id="GO:0005576">
    <property type="term" value="C:extracellular region"/>
    <property type="evidence" value="ECO:0007669"/>
    <property type="project" value="TreeGrafter"/>
</dbReference>
<protein>
    <recommendedName>
        <fullName evidence="1">chitinase</fullName>
        <ecNumber evidence="1">3.2.1.14</ecNumber>
    </recommendedName>
</protein>
<dbReference type="GO" id="GO:0008843">
    <property type="term" value="F:endochitinase activity"/>
    <property type="evidence" value="ECO:0007669"/>
    <property type="project" value="UniProtKB-EC"/>
</dbReference>
<organism evidence="4 5">
    <name type="scientific">Calycina marina</name>
    <dbReference type="NCBI Taxonomy" id="1763456"/>
    <lineage>
        <taxon>Eukaryota</taxon>
        <taxon>Fungi</taxon>
        <taxon>Dikarya</taxon>
        <taxon>Ascomycota</taxon>
        <taxon>Pezizomycotina</taxon>
        <taxon>Leotiomycetes</taxon>
        <taxon>Helotiales</taxon>
        <taxon>Pezizellaceae</taxon>
        <taxon>Calycina</taxon>
    </lineage>
</organism>
<feature type="chain" id="PRO_5040279052" description="chitinase" evidence="2">
    <location>
        <begin position="31"/>
        <end position="396"/>
    </location>
</feature>
<dbReference type="GO" id="GO:0005975">
    <property type="term" value="P:carbohydrate metabolic process"/>
    <property type="evidence" value="ECO:0007669"/>
    <property type="project" value="InterPro"/>
</dbReference>
<dbReference type="EMBL" id="MU253858">
    <property type="protein sequence ID" value="KAG9245243.1"/>
    <property type="molecule type" value="Genomic_DNA"/>
</dbReference>
<dbReference type="GO" id="GO:0006032">
    <property type="term" value="P:chitin catabolic process"/>
    <property type="evidence" value="ECO:0007669"/>
    <property type="project" value="TreeGrafter"/>
</dbReference>
<gene>
    <name evidence="4" type="ORF">BJ878DRAFT_502484</name>
</gene>
<dbReference type="SMART" id="SM00636">
    <property type="entry name" value="Glyco_18"/>
    <property type="match status" value="1"/>
</dbReference>
<sequence length="396" mass="43659">MLVPVPNSQYTGMVLLQILVAMVMAQLCESRYVMYLTGQHNIIPEPRLAANITHVALAFMPSSRLNEPITPLEWPLFTTVEAVRNQFAKGTSVMVAIGGWGDTQGFSTAAATDETRRLFANNVKAVVDITGADGVDVDWEYPGGNGEDYGRISNSEKAWEIEAYPKLLAAIRAALGPDKIMSAAVPGLPRDMLAITKNTIPKISKSLDFYNIMTYDLMNRRDSVTKHHTGIQLSLESIDAYLAAGVPVEKMNLGFAFYVKWFRTDPGADCATHPIGCKTLLLEDPVTGDDLGRAGAFSWHDEVPPDLRKSFSKALNEARYDDVGGGTYYSDSEENIWWSWDSEADIKRKISTIVEKKRLGGVFAWGLGEDAPEFSHLKALNSYFETKGGGIFKDEL</sequence>
<dbReference type="PROSITE" id="PS51910">
    <property type="entry name" value="GH18_2"/>
    <property type="match status" value="1"/>
</dbReference>
<dbReference type="AlphaFoldDB" id="A0A9P7Z458"/>
<evidence type="ECO:0000259" key="3">
    <source>
        <dbReference type="PROSITE" id="PS51910"/>
    </source>
</evidence>
<keyword evidence="5" id="KW-1185">Reference proteome</keyword>
<dbReference type="EC" id="3.2.1.14" evidence="1"/>
<dbReference type="OrthoDB" id="73875at2759"/>
<keyword evidence="2" id="KW-0732">Signal</keyword>
<evidence type="ECO:0000313" key="5">
    <source>
        <dbReference type="Proteomes" id="UP000887226"/>
    </source>
</evidence>
<evidence type="ECO:0000256" key="2">
    <source>
        <dbReference type="SAM" id="SignalP"/>
    </source>
</evidence>
<dbReference type="PANTHER" id="PTHR11177:SF378">
    <property type="entry name" value="CHITINASE"/>
    <property type="match status" value="1"/>
</dbReference>
<name>A0A9P7Z458_9HELO</name>
<dbReference type="Gene3D" id="3.20.20.80">
    <property type="entry name" value="Glycosidases"/>
    <property type="match status" value="1"/>
</dbReference>
<dbReference type="InterPro" id="IPR017853">
    <property type="entry name" value="GH"/>
</dbReference>
<accession>A0A9P7Z458</accession>
<dbReference type="Proteomes" id="UP000887226">
    <property type="component" value="Unassembled WGS sequence"/>
</dbReference>
<reference evidence="4" key="1">
    <citation type="journal article" date="2021" name="IMA Fungus">
        <title>Genomic characterization of three marine fungi, including Emericellopsis atlantica sp. nov. with signatures of a generalist lifestyle and marine biomass degradation.</title>
        <authorList>
            <person name="Hagestad O.C."/>
            <person name="Hou L."/>
            <person name="Andersen J.H."/>
            <person name="Hansen E.H."/>
            <person name="Altermark B."/>
            <person name="Li C."/>
            <person name="Kuhnert E."/>
            <person name="Cox R.J."/>
            <person name="Crous P.W."/>
            <person name="Spatafora J.W."/>
            <person name="Lail K."/>
            <person name="Amirebrahimi M."/>
            <person name="Lipzen A."/>
            <person name="Pangilinan J."/>
            <person name="Andreopoulos W."/>
            <person name="Hayes R.D."/>
            <person name="Ng V."/>
            <person name="Grigoriev I.V."/>
            <person name="Jackson S.A."/>
            <person name="Sutton T.D.S."/>
            <person name="Dobson A.D.W."/>
            <person name="Rama T."/>
        </authorList>
    </citation>
    <scope>NUCLEOTIDE SEQUENCE</scope>
    <source>
        <strain evidence="4">TRa3180A</strain>
    </source>
</reference>
<dbReference type="GO" id="GO:0008061">
    <property type="term" value="F:chitin binding"/>
    <property type="evidence" value="ECO:0007669"/>
    <property type="project" value="InterPro"/>
</dbReference>
<dbReference type="InterPro" id="IPR050314">
    <property type="entry name" value="Glycosyl_Hydrlase_18"/>
</dbReference>
<dbReference type="FunFam" id="3.20.20.80:FF:000159">
    <property type="entry name" value="Class V chitinase, putative"/>
    <property type="match status" value="1"/>
</dbReference>